<dbReference type="RefSeq" id="XP_028491954.1">
    <property type="nucleotide sequence ID" value="XM_028635556.1"/>
</dbReference>
<reference evidence="2 3" key="1">
    <citation type="submission" date="2018-10" db="EMBL/GenBank/DDBJ databases">
        <title>Genome sequence of Verticillium nonalfalfae VnAa140.</title>
        <authorList>
            <person name="Stajich J.E."/>
            <person name="Kasson M.T."/>
        </authorList>
    </citation>
    <scope>NUCLEOTIDE SEQUENCE [LARGE SCALE GENOMIC DNA]</scope>
    <source>
        <strain evidence="2 3">VnAa140</strain>
    </source>
</reference>
<dbReference type="Proteomes" id="UP000267145">
    <property type="component" value="Unassembled WGS sequence"/>
</dbReference>
<dbReference type="AlphaFoldDB" id="A0A3M9Y1N4"/>
<evidence type="ECO:0000313" key="3">
    <source>
        <dbReference type="Proteomes" id="UP000267145"/>
    </source>
</evidence>
<feature type="compositionally biased region" description="Polar residues" evidence="1">
    <location>
        <begin position="161"/>
        <end position="171"/>
    </location>
</feature>
<comment type="caution">
    <text evidence="2">The sequence shown here is derived from an EMBL/GenBank/DDBJ whole genome shotgun (WGS) entry which is preliminary data.</text>
</comment>
<evidence type="ECO:0000313" key="2">
    <source>
        <dbReference type="EMBL" id="RNJ53796.1"/>
    </source>
</evidence>
<feature type="region of interest" description="Disordered" evidence="1">
    <location>
        <begin position="103"/>
        <end position="258"/>
    </location>
</feature>
<feature type="compositionally biased region" description="Low complexity" evidence="1">
    <location>
        <begin position="106"/>
        <end position="119"/>
    </location>
</feature>
<feature type="compositionally biased region" description="Basic and acidic residues" evidence="1">
    <location>
        <begin position="202"/>
        <end position="216"/>
    </location>
</feature>
<sequence>MTLLPRTDPLSQQQHKHKHQRLPRVQTKAVEEDCAMDAQQSPDATRRPQIYVHFEFGVSYSPRGPGNRHSLTYMSRNWRDRTRFPRQLPPTNTNYLEFTSLPAHEQQQQQPQQQQTTQPRFQPHAPAQTQVQSQPRTLPRPLPDSHPELQLQPGTQLLQQVDTSAEPTQRAASPRGRQRSIAHPNLPASQALLYPPFSRRQSRAESHSSGSSHERGTSAPPPWNQSPWDAEPEPMGASALPRREATQHERPSHERRVTSADVWKALPAIPTSYRLSEHLGDGGVPWSTGWPIEFGVPDGQDEQSLSEGEFVPFANQPTVIQVTSDSRTTLLLHEDPTREAEMDDLSNAMMTVDNGFETQWWNQGPRAVVSYSATGEPVLHSPVEPVPEAIPIPEDAEMTARSVGWAIAQQPYGSLPSTGAGFNFVTVSPVTVTDASSPQFWVQQSGQHPRIQRSLTTRSDELFFAV</sequence>
<feature type="compositionally biased region" description="Polar residues" evidence="1">
    <location>
        <begin position="127"/>
        <end position="136"/>
    </location>
</feature>
<organism evidence="2 3">
    <name type="scientific">Verticillium nonalfalfae</name>
    <dbReference type="NCBI Taxonomy" id="1051616"/>
    <lineage>
        <taxon>Eukaryota</taxon>
        <taxon>Fungi</taxon>
        <taxon>Dikarya</taxon>
        <taxon>Ascomycota</taxon>
        <taxon>Pezizomycotina</taxon>
        <taxon>Sordariomycetes</taxon>
        <taxon>Hypocreomycetidae</taxon>
        <taxon>Glomerellales</taxon>
        <taxon>Plectosphaerellaceae</taxon>
        <taxon>Verticillium</taxon>
    </lineage>
</organism>
<feature type="compositionally biased region" description="Basic and acidic residues" evidence="1">
    <location>
        <begin position="241"/>
        <end position="258"/>
    </location>
</feature>
<keyword evidence="3" id="KW-1185">Reference proteome</keyword>
<proteinExistence type="predicted"/>
<evidence type="ECO:0000256" key="1">
    <source>
        <dbReference type="SAM" id="MobiDB-lite"/>
    </source>
</evidence>
<dbReference type="EMBL" id="RBVV01000126">
    <property type="protein sequence ID" value="RNJ53796.1"/>
    <property type="molecule type" value="Genomic_DNA"/>
</dbReference>
<feature type="region of interest" description="Disordered" evidence="1">
    <location>
        <begin position="1"/>
        <end position="29"/>
    </location>
</feature>
<dbReference type="GeneID" id="39605008"/>
<protein>
    <submittedName>
        <fullName evidence="2">Uncharacterized protein</fullName>
    </submittedName>
</protein>
<feature type="compositionally biased region" description="Low complexity" evidence="1">
    <location>
        <begin position="149"/>
        <end position="160"/>
    </location>
</feature>
<name>A0A3M9Y1N4_9PEZI</name>
<gene>
    <name evidence="2" type="ORF">D7B24_001319</name>
</gene>
<accession>A0A3M9Y1N4</accession>